<dbReference type="GO" id="GO:0006508">
    <property type="term" value="P:proteolysis"/>
    <property type="evidence" value="ECO:0007669"/>
    <property type="project" value="UniProtKB-KW"/>
</dbReference>
<dbReference type="InterPro" id="IPR050278">
    <property type="entry name" value="Serine_Prot_S9B/DPPIV"/>
</dbReference>
<evidence type="ECO:0000313" key="14">
    <source>
        <dbReference type="EMBL" id="CAF2816446.1"/>
    </source>
</evidence>
<evidence type="ECO:0000256" key="3">
    <source>
        <dbReference type="ARBA" id="ARBA00022670"/>
    </source>
</evidence>
<keyword evidence="6" id="KW-0720">Serine protease</keyword>
<evidence type="ECO:0000256" key="11">
    <source>
        <dbReference type="ARBA" id="ARBA00037847"/>
    </source>
</evidence>
<keyword evidence="7" id="KW-0735">Signal-anchor</keyword>
<keyword evidence="9" id="KW-0472">Membrane</keyword>
<dbReference type="Pfam" id="PF00930">
    <property type="entry name" value="DPPIV_N"/>
    <property type="match status" value="1"/>
</dbReference>
<proteinExistence type="predicted"/>
<dbReference type="Pfam" id="PF00326">
    <property type="entry name" value="Peptidase_S9"/>
    <property type="match status" value="2"/>
</dbReference>
<gene>
    <name evidence="14" type="ORF">LSAA_3639</name>
</gene>
<dbReference type="SUPFAM" id="SSF82171">
    <property type="entry name" value="DPP6 N-terminal domain-like"/>
    <property type="match status" value="1"/>
</dbReference>
<dbReference type="PANTHER" id="PTHR11731:SF200">
    <property type="entry name" value="DIPEPTIDYL PEPTIDASE 10, ISOFORM B"/>
    <property type="match status" value="1"/>
</dbReference>
<dbReference type="GO" id="GO:0008236">
    <property type="term" value="F:serine-type peptidase activity"/>
    <property type="evidence" value="ECO:0007669"/>
    <property type="project" value="UniProtKB-KW"/>
</dbReference>
<reference evidence="14" key="1">
    <citation type="submission" date="2021-02" db="EMBL/GenBank/DDBJ databases">
        <authorList>
            <person name="Bekaert M."/>
        </authorList>
    </citation>
    <scope>NUCLEOTIDE SEQUENCE</scope>
    <source>
        <strain evidence="14">IoA-00</strain>
    </source>
</reference>
<dbReference type="EC" id="3.4.14.5" evidence="14"/>
<dbReference type="GO" id="GO:0008239">
    <property type="term" value="F:dipeptidyl-peptidase activity"/>
    <property type="evidence" value="ECO:0007669"/>
    <property type="project" value="UniProtKB-EC"/>
</dbReference>
<evidence type="ECO:0000259" key="13">
    <source>
        <dbReference type="Pfam" id="PF00930"/>
    </source>
</evidence>
<keyword evidence="8" id="KW-1133">Transmembrane helix</keyword>
<evidence type="ECO:0000256" key="2">
    <source>
        <dbReference type="ARBA" id="ARBA00022438"/>
    </source>
</evidence>
<accession>A0A7R8CLW5</accession>
<evidence type="ECO:0000256" key="4">
    <source>
        <dbReference type="ARBA" id="ARBA00022692"/>
    </source>
</evidence>
<evidence type="ECO:0000256" key="7">
    <source>
        <dbReference type="ARBA" id="ARBA00022968"/>
    </source>
</evidence>
<dbReference type="PANTHER" id="PTHR11731">
    <property type="entry name" value="PROTEASE FAMILY S9B,C DIPEPTIDYL-PEPTIDASE IV-RELATED"/>
    <property type="match status" value="1"/>
</dbReference>
<keyword evidence="4" id="KW-0812">Transmembrane</keyword>
<evidence type="ECO:0000256" key="10">
    <source>
        <dbReference type="ARBA" id="ARBA00023180"/>
    </source>
</evidence>
<sequence>MSKLNSQRNKRSSNLTNELSSPFTLKEIVEKEFTVSKWNGSWHSDNEYLYRDRKNSIILYNILTKKKKVLVPGNIMNDHKNYLDIVSWLFMKYMLSVMVKKKIDSKSQSSNKRSSNYFNKHFYSKKCVLGIPGVIYNGVADWVYEEEEVLSDTRALWFSSDNKRLAWVEFNDSLVDNMPIDLYGPPGSLNFQYPISSSIKLLSNDRISRLDGTRRSPNIFLFWKKRFESTHTDNNRPNELDFRVKDIYILLTILMPINLDSFNVLHVIYSTLKVEDYLFKKSPNQLLELMEGIRLKTKFPAMEVEDQLDVTEKLLNQYSFIDKHNIAIWGWSYGGFVSSSVLAQDAKINNIFKCGIAVAPQIFQNKKLLIVHGTADDNVHYQQSMMFSRALEEENILFQQISYPDESHGLGGIRPHFFHSLTHFILNECFQCNKTITYKTNL</sequence>
<comment type="subcellular location">
    <subcellularLocation>
        <location evidence="11">Endomembrane system</location>
        <topology evidence="11">Single-pass membrane protein</topology>
    </subcellularLocation>
    <subcellularLocation>
        <location evidence="1">Membrane</location>
        <topology evidence="1">Single-pass type II membrane protein</topology>
    </subcellularLocation>
</comment>
<keyword evidence="3" id="KW-0645">Protease</keyword>
<keyword evidence="15" id="KW-1185">Reference proteome</keyword>
<evidence type="ECO:0000259" key="12">
    <source>
        <dbReference type="Pfam" id="PF00326"/>
    </source>
</evidence>
<dbReference type="SUPFAM" id="SSF53474">
    <property type="entry name" value="alpha/beta-Hydrolases"/>
    <property type="match status" value="1"/>
</dbReference>
<evidence type="ECO:0000256" key="6">
    <source>
        <dbReference type="ARBA" id="ARBA00022825"/>
    </source>
</evidence>
<dbReference type="EMBL" id="HG994591">
    <property type="protein sequence ID" value="CAF2816446.1"/>
    <property type="molecule type" value="Genomic_DNA"/>
</dbReference>
<protein>
    <submittedName>
        <fullName evidence="14">DPP4</fullName>
        <ecNumber evidence="14">3.4.14.5</ecNumber>
    </submittedName>
</protein>
<dbReference type="Proteomes" id="UP000675881">
    <property type="component" value="Chromosome 12"/>
</dbReference>
<dbReference type="Gene3D" id="2.140.10.30">
    <property type="entry name" value="Dipeptidylpeptidase IV, N-terminal domain"/>
    <property type="match status" value="2"/>
</dbReference>
<evidence type="ECO:0000256" key="9">
    <source>
        <dbReference type="ARBA" id="ARBA00023136"/>
    </source>
</evidence>
<dbReference type="GO" id="GO:0004177">
    <property type="term" value="F:aminopeptidase activity"/>
    <property type="evidence" value="ECO:0007669"/>
    <property type="project" value="UniProtKB-KW"/>
</dbReference>
<evidence type="ECO:0000256" key="1">
    <source>
        <dbReference type="ARBA" id="ARBA00004606"/>
    </source>
</evidence>
<dbReference type="GO" id="GO:0012505">
    <property type="term" value="C:endomembrane system"/>
    <property type="evidence" value="ECO:0007669"/>
    <property type="project" value="UniProtKB-SubCell"/>
</dbReference>
<feature type="domain" description="Peptidase S9 prolyl oligopeptidase catalytic" evidence="12">
    <location>
        <begin position="300"/>
        <end position="360"/>
    </location>
</feature>
<dbReference type="GO" id="GO:0005886">
    <property type="term" value="C:plasma membrane"/>
    <property type="evidence" value="ECO:0007669"/>
    <property type="project" value="TreeGrafter"/>
</dbReference>
<feature type="domain" description="Dipeptidylpeptidase IV N-terminal" evidence="13">
    <location>
        <begin position="133"/>
        <end position="198"/>
    </location>
</feature>
<feature type="domain" description="Peptidase S9 prolyl oligopeptidase catalytic" evidence="12">
    <location>
        <begin position="364"/>
        <end position="427"/>
    </location>
</feature>
<evidence type="ECO:0000256" key="5">
    <source>
        <dbReference type="ARBA" id="ARBA00022801"/>
    </source>
</evidence>
<dbReference type="AlphaFoldDB" id="A0A7R8CLW5"/>
<dbReference type="InterPro" id="IPR002469">
    <property type="entry name" value="Peptidase_S9B_N"/>
</dbReference>
<dbReference type="Gene3D" id="3.40.50.1820">
    <property type="entry name" value="alpha/beta hydrolase"/>
    <property type="match status" value="1"/>
</dbReference>
<keyword evidence="10" id="KW-0325">Glycoprotein</keyword>
<evidence type="ECO:0000256" key="8">
    <source>
        <dbReference type="ARBA" id="ARBA00022989"/>
    </source>
</evidence>
<name>A0A7R8CLW5_LEPSM</name>
<keyword evidence="5 14" id="KW-0378">Hydrolase</keyword>
<dbReference type="InterPro" id="IPR029058">
    <property type="entry name" value="AB_hydrolase_fold"/>
</dbReference>
<dbReference type="OrthoDB" id="16520at2759"/>
<dbReference type="InterPro" id="IPR001375">
    <property type="entry name" value="Peptidase_S9_cat"/>
</dbReference>
<organism evidence="14 15">
    <name type="scientific">Lepeophtheirus salmonis</name>
    <name type="common">Salmon louse</name>
    <name type="synonym">Caligus salmonis</name>
    <dbReference type="NCBI Taxonomy" id="72036"/>
    <lineage>
        <taxon>Eukaryota</taxon>
        <taxon>Metazoa</taxon>
        <taxon>Ecdysozoa</taxon>
        <taxon>Arthropoda</taxon>
        <taxon>Crustacea</taxon>
        <taxon>Multicrustacea</taxon>
        <taxon>Hexanauplia</taxon>
        <taxon>Copepoda</taxon>
        <taxon>Siphonostomatoida</taxon>
        <taxon>Caligidae</taxon>
        <taxon>Lepeophtheirus</taxon>
    </lineage>
</organism>
<evidence type="ECO:0000313" key="15">
    <source>
        <dbReference type="Proteomes" id="UP000675881"/>
    </source>
</evidence>
<keyword evidence="2" id="KW-0031">Aminopeptidase</keyword>